<dbReference type="EC" id="2.7.13.3" evidence="13"/>
<dbReference type="PRINTS" id="PR00344">
    <property type="entry name" value="BCTRLSENSOR"/>
</dbReference>
<accession>A0A1S7RJA0</accession>
<keyword evidence="5 13" id="KW-0808">Transferase</keyword>
<keyword evidence="8 13" id="KW-0418">Kinase</keyword>
<feature type="transmembrane region" description="Helical" evidence="13">
    <location>
        <begin position="27"/>
        <end position="45"/>
    </location>
</feature>
<dbReference type="AlphaFoldDB" id="A0A1S7RJA0"/>
<dbReference type="PIRSF" id="PIRSF036431">
    <property type="entry name" value="STHK_DctB"/>
    <property type="match status" value="1"/>
</dbReference>
<dbReference type="InterPro" id="IPR003661">
    <property type="entry name" value="HisK_dim/P_dom"/>
</dbReference>
<evidence type="ECO:0000256" key="9">
    <source>
        <dbReference type="ARBA" id="ARBA00022840"/>
    </source>
</evidence>
<feature type="domain" description="Histidine kinase" evidence="15">
    <location>
        <begin position="413"/>
        <end position="622"/>
    </location>
</feature>
<dbReference type="InterPro" id="IPR004358">
    <property type="entry name" value="Sig_transdc_His_kin-like_C"/>
</dbReference>
<evidence type="ECO:0000256" key="11">
    <source>
        <dbReference type="ARBA" id="ARBA00023012"/>
    </source>
</evidence>
<keyword evidence="14" id="KW-0175">Coiled coil</keyword>
<evidence type="ECO:0000256" key="6">
    <source>
        <dbReference type="ARBA" id="ARBA00022692"/>
    </source>
</evidence>
<keyword evidence="13" id="KW-0997">Cell inner membrane</keyword>
<comment type="catalytic activity">
    <reaction evidence="1 13">
        <text>ATP + protein L-histidine = ADP + protein N-phospho-L-histidine.</text>
        <dbReference type="EC" id="2.7.13.3"/>
    </reaction>
</comment>
<keyword evidence="7 13" id="KW-0547">Nucleotide-binding</keyword>
<evidence type="ECO:0000256" key="5">
    <source>
        <dbReference type="ARBA" id="ARBA00022679"/>
    </source>
</evidence>
<dbReference type="PROSITE" id="PS50109">
    <property type="entry name" value="HIS_KIN"/>
    <property type="match status" value="1"/>
</dbReference>
<dbReference type="EMBL" id="FBWC01000026">
    <property type="protein sequence ID" value="CUX53390.1"/>
    <property type="molecule type" value="Genomic_DNA"/>
</dbReference>
<evidence type="ECO:0000256" key="2">
    <source>
        <dbReference type="ARBA" id="ARBA00004651"/>
    </source>
</evidence>
<keyword evidence="3 13" id="KW-1003">Cell membrane</keyword>
<feature type="coiled-coil region" evidence="14">
    <location>
        <begin position="342"/>
        <end position="369"/>
    </location>
</feature>
<evidence type="ECO:0000256" key="12">
    <source>
        <dbReference type="ARBA" id="ARBA00023136"/>
    </source>
</evidence>
<keyword evidence="11 13" id="KW-0902">Two-component regulatory system</keyword>
<dbReference type="InterPro" id="IPR029151">
    <property type="entry name" value="Sensor-like_sf"/>
</dbReference>
<comment type="caution">
    <text evidence="13">Lacks conserved residue(s) required for the propagation of feature annotation.</text>
</comment>
<organism evidence="16 17">
    <name type="scientific">Agrobacterium tumefaciens str. Kerr 14</name>
    <dbReference type="NCBI Taxonomy" id="1183424"/>
    <lineage>
        <taxon>Bacteria</taxon>
        <taxon>Pseudomonadati</taxon>
        <taxon>Pseudomonadota</taxon>
        <taxon>Alphaproteobacteria</taxon>
        <taxon>Hyphomicrobiales</taxon>
        <taxon>Rhizobiaceae</taxon>
        <taxon>Rhizobium/Agrobacterium group</taxon>
        <taxon>Agrobacterium</taxon>
        <taxon>Agrobacterium tumefaciens complex</taxon>
    </lineage>
</organism>
<keyword evidence="4" id="KW-0597">Phosphoprotein</keyword>
<comment type="subcellular location">
    <subcellularLocation>
        <location evidence="13">Cell inner membrane</location>
    </subcellularLocation>
    <subcellularLocation>
        <location evidence="2">Cell membrane</location>
        <topology evidence="2">Multi-pass membrane protein</topology>
    </subcellularLocation>
</comment>
<comment type="function">
    <text evidence="13">Member of the two-component regulatory system DctB/DctD involved in the transport of C4-dicarboxylates. DctB functions as a membrane-associated protein kinase that phosphorylates DctD in response to environmental signals.</text>
</comment>
<dbReference type="Gene3D" id="1.10.287.130">
    <property type="match status" value="1"/>
</dbReference>
<evidence type="ECO:0000256" key="3">
    <source>
        <dbReference type="ARBA" id="ARBA00022475"/>
    </source>
</evidence>
<evidence type="ECO:0000256" key="1">
    <source>
        <dbReference type="ARBA" id="ARBA00000085"/>
    </source>
</evidence>
<keyword evidence="9 13" id="KW-0067">ATP-binding</keyword>
<dbReference type="Pfam" id="PF02743">
    <property type="entry name" value="dCache_1"/>
    <property type="match status" value="1"/>
</dbReference>
<dbReference type="Pfam" id="PF02518">
    <property type="entry name" value="HATPase_c"/>
    <property type="match status" value="1"/>
</dbReference>
<dbReference type="InterPro" id="IPR036890">
    <property type="entry name" value="HATPase_C_sf"/>
</dbReference>
<dbReference type="SMART" id="SM00388">
    <property type="entry name" value="HisKA"/>
    <property type="match status" value="1"/>
</dbReference>
<dbReference type="SUPFAM" id="SSF103190">
    <property type="entry name" value="Sensory domain-like"/>
    <property type="match status" value="1"/>
</dbReference>
<evidence type="ECO:0000259" key="15">
    <source>
        <dbReference type="PROSITE" id="PS50109"/>
    </source>
</evidence>
<keyword evidence="12 13" id="KW-0472">Membrane</keyword>
<evidence type="ECO:0000256" key="10">
    <source>
        <dbReference type="ARBA" id="ARBA00022989"/>
    </source>
</evidence>
<dbReference type="InterPro" id="IPR036097">
    <property type="entry name" value="HisK_dim/P_sf"/>
</dbReference>
<dbReference type="SMART" id="SM00387">
    <property type="entry name" value="HATPase_c"/>
    <property type="match status" value="1"/>
</dbReference>
<protein>
    <recommendedName>
        <fullName evidence="13">C4-dicarboxylate transport sensor protein</fullName>
        <ecNumber evidence="13">2.7.13.3</ecNumber>
    </recommendedName>
</protein>
<dbReference type="Gene3D" id="3.30.565.10">
    <property type="entry name" value="Histidine kinase-like ATPase, C-terminal domain"/>
    <property type="match status" value="1"/>
</dbReference>
<dbReference type="GO" id="GO:0005524">
    <property type="term" value="F:ATP binding"/>
    <property type="evidence" value="ECO:0007669"/>
    <property type="project" value="UniProtKB-UniRule"/>
</dbReference>
<reference evidence="16 17" key="1">
    <citation type="submission" date="2016-01" db="EMBL/GenBank/DDBJ databases">
        <authorList>
            <person name="Oliw E.H."/>
        </authorList>
    </citation>
    <scope>NUCLEOTIDE SEQUENCE [LARGE SCALE GENOMIC DNA]</scope>
    <source>
        <strain evidence="16 17">Kerr 14</strain>
    </source>
</reference>
<keyword evidence="10 13" id="KW-1133">Transmembrane helix</keyword>
<dbReference type="Pfam" id="PF00512">
    <property type="entry name" value="HisKA"/>
    <property type="match status" value="1"/>
</dbReference>
<dbReference type="GO" id="GO:0000155">
    <property type="term" value="F:phosphorelay sensor kinase activity"/>
    <property type="evidence" value="ECO:0007669"/>
    <property type="project" value="UniProtKB-UniRule"/>
</dbReference>
<keyword evidence="6 13" id="KW-0812">Transmembrane</keyword>
<dbReference type="PANTHER" id="PTHR43065:SF46">
    <property type="entry name" value="C4-DICARBOXYLATE TRANSPORT SENSOR PROTEIN DCTB"/>
    <property type="match status" value="1"/>
</dbReference>
<evidence type="ECO:0000256" key="14">
    <source>
        <dbReference type="SAM" id="Coils"/>
    </source>
</evidence>
<proteinExistence type="predicted"/>
<dbReference type="Proteomes" id="UP000191897">
    <property type="component" value="Unassembled WGS sequence"/>
</dbReference>
<dbReference type="Gene3D" id="6.10.250.3020">
    <property type="match status" value="1"/>
</dbReference>
<name>A0A1S7RJA0_AGRTU</name>
<evidence type="ECO:0000313" key="16">
    <source>
        <dbReference type="EMBL" id="CUX53390.1"/>
    </source>
</evidence>
<dbReference type="GO" id="GO:0005886">
    <property type="term" value="C:plasma membrane"/>
    <property type="evidence" value="ECO:0007669"/>
    <property type="project" value="UniProtKB-SubCell"/>
</dbReference>
<dbReference type="Gene3D" id="3.30.450.20">
    <property type="entry name" value="PAS domain"/>
    <property type="match status" value="2"/>
</dbReference>
<dbReference type="InterPro" id="IPR003594">
    <property type="entry name" value="HATPase_dom"/>
</dbReference>
<dbReference type="InterPro" id="IPR017055">
    <property type="entry name" value="Sig_transdc_His_kinase_DctB"/>
</dbReference>
<dbReference type="SUPFAM" id="SSF55874">
    <property type="entry name" value="ATPase domain of HSP90 chaperone/DNA topoisomerase II/histidine kinase"/>
    <property type="match status" value="1"/>
</dbReference>
<dbReference type="InterPro" id="IPR005467">
    <property type="entry name" value="His_kinase_dom"/>
</dbReference>
<evidence type="ECO:0000256" key="13">
    <source>
        <dbReference type="PIRNR" id="PIRNR036431"/>
    </source>
</evidence>
<gene>
    <name evidence="16" type="primary">dctB</name>
    <name evidence="16" type="ORF">AGR4C_Lc40073</name>
</gene>
<dbReference type="CDD" id="cd00075">
    <property type="entry name" value="HATPase"/>
    <property type="match status" value="1"/>
</dbReference>
<dbReference type="CDD" id="cd12914">
    <property type="entry name" value="PDC1_DGC_like"/>
    <property type="match status" value="1"/>
</dbReference>
<evidence type="ECO:0000256" key="8">
    <source>
        <dbReference type="ARBA" id="ARBA00022777"/>
    </source>
</evidence>
<dbReference type="PANTHER" id="PTHR43065">
    <property type="entry name" value="SENSOR HISTIDINE KINASE"/>
    <property type="match status" value="1"/>
</dbReference>
<dbReference type="InterPro" id="IPR033479">
    <property type="entry name" value="dCache_1"/>
</dbReference>
<dbReference type="SUPFAM" id="SSF47384">
    <property type="entry name" value="Homodimeric domain of signal transducing histidine kinase"/>
    <property type="match status" value="1"/>
</dbReference>
<evidence type="ECO:0000256" key="7">
    <source>
        <dbReference type="ARBA" id="ARBA00022741"/>
    </source>
</evidence>
<dbReference type="CDD" id="cd00082">
    <property type="entry name" value="HisKA"/>
    <property type="match status" value="1"/>
</dbReference>
<evidence type="ECO:0000256" key="4">
    <source>
        <dbReference type="ARBA" id="ARBA00022553"/>
    </source>
</evidence>
<evidence type="ECO:0000313" key="17">
    <source>
        <dbReference type="Proteomes" id="UP000191897"/>
    </source>
</evidence>
<sequence length="622" mass="68468">MCVNPHNYPMTYQDQTPHSQAKRRAQWLALAGLWLLVSLGVLLVADEFARNQALRVAGSEAATDAELKIALLNVALERPRAIPLVLSGDPDLAAALDGGGAPALDRLNRKLEGLIEGTQSSVIYVTGPTGLTIASSNWRQADSFVGSNYAFREYFQAAMKTGISEHYALGNVSRRPGLYISRRIDSADGRPLGVVIAKVEFNRLETDWNIGGKPVYVVDRNGVVLMTSVPEWRFRTVAPIDEAQRKIISESLQFGNEALSTLPFRAARRSSDSVPLIHVDEPGSERGDYLQLEMPVPTTSWTLHYLQPVAPALNATIREGRVVALATLMPLMALSALWLWRRHKALKEKEEEQRARTELEMKVQERTRDLTRTRDHLQAEIALHEKTTGELRNVQHELVQANRLSILGQVAAGVAHEINQPVATIRAFADNARTLLKRDRMSEATENLENIAALTERIGTITGDLKILARKGRTAAEPVSVRLVIEGAVMLLRSRFSGQMDALNIVLPDQDLKVLGSRIRLEQILINLLQNALEATEEIGAARVEVRVREEGDMVVLSVSDNGTGIPEAIRAQLFSPFNTSKESGLGLGLVISNDIASDYGGRIEVDSSEAGTRFSVFLKRA</sequence>